<evidence type="ECO:0000313" key="2">
    <source>
        <dbReference type="Proteomes" id="UP000008809"/>
    </source>
</evidence>
<dbReference type="EMBL" id="CP000250">
    <property type="protein sequence ID" value="ABD06872.1"/>
    <property type="molecule type" value="Genomic_DNA"/>
</dbReference>
<dbReference type="KEGG" id="rpb:RPB_2166"/>
<dbReference type="eggNOG" id="ENOG5032YG6">
    <property type="taxonomic scope" value="Bacteria"/>
</dbReference>
<dbReference type="STRING" id="316058.RPB_2166"/>
<dbReference type="AlphaFoldDB" id="Q2IY38"/>
<protein>
    <recommendedName>
        <fullName evidence="3">HEAT repeat domain-containing protein</fullName>
    </recommendedName>
</protein>
<sequence>MDVEQYRRDYEARLAAAEADTAADSRLFSLRTALPGAPVVDATTQARGPDLGAQLTILRNAEAPAAARMNALDELQIARFSSEGFDAHRAEFLQTLRDIARPETPAELRESALATLSAENDASAEEKLRAGLFDDKLALVSPLRALQILSLNDHADVAPLAEIVFRDTDDLSTKEAALRVLSTDPKSQDLLQDVLTDKDQARSLRALSATGLNVLNPARFADVAKTLVTDTSDFEDIRASALGALANTAHEPLREDKSFVDEIRTLGAQNELGNLNAAANRFLQR</sequence>
<evidence type="ECO:0000313" key="1">
    <source>
        <dbReference type="EMBL" id="ABD06872.1"/>
    </source>
</evidence>
<reference evidence="1 2" key="1">
    <citation type="submission" date="2006-01" db="EMBL/GenBank/DDBJ databases">
        <title>Complete sequence of Rhodopseudomonas palustris HaA2.</title>
        <authorList>
            <consortium name="US DOE Joint Genome Institute"/>
            <person name="Copeland A."/>
            <person name="Lucas S."/>
            <person name="Lapidus A."/>
            <person name="Barry K."/>
            <person name="Detter J.C."/>
            <person name="Glavina T."/>
            <person name="Hammon N."/>
            <person name="Israni S."/>
            <person name="Pitluck S."/>
            <person name="Chain P."/>
            <person name="Malfatti S."/>
            <person name="Shin M."/>
            <person name="Vergez L."/>
            <person name="Schmutz J."/>
            <person name="Larimer F."/>
            <person name="Land M."/>
            <person name="Hauser L."/>
            <person name="Pelletier D.A."/>
            <person name="Kyrpides N."/>
            <person name="Anderson I."/>
            <person name="Oda Y."/>
            <person name="Harwood C.S."/>
            <person name="Richardson P."/>
        </authorList>
    </citation>
    <scope>NUCLEOTIDE SEQUENCE [LARGE SCALE GENOMIC DNA]</scope>
    <source>
        <strain evidence="1 2">HaA2</strain>
    </source>
</reference>
<proteinExistence type="predicted"/>
<evidence type="ECO:0008006" key="3">
    <source>
        <dbReference type="Google" id="ProtNLM"/>
    </source>
</evidence>
<organism evidence="1 2">
    <name type="scientific">Rhodopseudomonas palustris (strain HaA2)</name>
    <dbReference type="NCBI Taxonomy" id="316058"/>
    <lineage>
        <taxon>Bacteria</taxon>
        <taxon>Pseudomonadati</taxon>
        <taxon>Pseudomonadota</taxon>
        <taxon>Alphaproteobacteria</taxon>
        <taxon>Hyphomicrobiales</taxon>
        <taxon>Nitrobacteraceae</taxon>
        <taxon>Rhodopseudomonas</taxon>
    </lineage>
</organism>
<gene>
    <name evidence="1" type="ordered locus">RPB_2166</name>
</gene>
<dbReference type="OrthoDB" id="9850145at2"/>
<dbReference type="HOGENOM" id="CLU_976201_0_0_5"/>
<name>Q2IY38_RHOP2</name>
<dbReference type="RefSeq" id="WP_011441059.1">
    <property type="nucleotide sequence ID" value="NC_007778.1"/>
</dbReference>
<dbReference type="Proteomes" id="UP000008809">
    <property type="component" value="Chromosome"/>
</dbReference>
<accession>Q2IY38</accession>
<keyword evidence="2" id="KW-1185">Reference proteome</keyword>